<feature type="transmembrane region" description="Helical" evidence="1">
    <location>
        <begin position="453"/>
        <end position="471"/>
    </location>
</feature>
<keyword evidence="1" id="KW-0472">Membrane</keyword>
<keyword evidence="3" id="KW-1185">Reference proteome</keyword>
<feature type="transmembrane region" description="Helical" evidence="1">
    <location>
        <begin position="21"/>
        <end position="39"/>
    </location>
</feature>
<dbReference type="Gene3D" id="3.30.70.1430">
    <property type="entry name" value="Multidrug efflux transporter AcrB pore domain"/>
    <property type="match status" value="2"/>
</dbReference>
<evidence type="ECO:0000313" key="3">
    <source>
        <dbReference type="Proteomes" id="UP000534783"/>
    </source>
</evidence>
<feature type="transmembrane region" description="Helical" evidence="1">
    <location>
        <begin position="894"/>
        <end position="913"/>
    </location>
</feature>
<dbReference type="SUPFAM" id="SSF82866">
    <property type="entry name" value="Multidrug efflux transporter AcrB transmembrane domain"/>
    <property type="match status" value="2"/>
</dbReference>
<dbReference type="Gene3D" id="1.20.1640.10">
    <property type="entry name" value="Multidrug efflux transporter AcrB transmembrane domain"/>
    <property type="match status" value="2"/>
</dbReference>
<dbReference type="Proteomes" id="UP000534783">
    <property type="component" value="Unassembled WGS sequence"/>
</dbReference>
<feature type="transmembrane region" description="Helical" evidence="1">
    <location>
        <begin position="378"/>
        <end position="398"/>
    </location>
</feature>
<dbReference type="InterPro" id="IPR001036">
    <property type="entry name" value="Acrflvin-R"/>
</dbReference>
<dbReference type="Gene3D" id="3.30.70.1320">
    <property type="entry name" value="Multidrug efflux transporter AcrB pore domain like"/>
    <property type="match status" value="1"/>
</dbReference>
<keyword evidence="1" id="KW-0812">Transmembrane</keyword>
<dbReference type="PANTHER" id="PTHR32063">
    <property type="match status" value="1"/>
</dbReference>
<dbReference type="SUPFAM" id="SSF82693">
    <property type="entry name" value="Multidrug efflux transporter AcrB pore domain, PN1, PN2, PC1 and PC2 subdomains"/>
    <property type="match status" value="3"/>
</dbReference>
<accession>A0A7X6DU46</accession>
<dbReference type="GO" id="GO:0042910">
    <property type="term" value="F:xenobiotic transmembrane transporter activity"/>
    <property type="evidence" value="ECO:0007669"/>
    <property type="project" value="TreeGrafter"/>
</dbReference>
<dbReference type="InterPro" id="IPR027463">
    <property type="entry name" value="AcrB_DN_DC_subdom"/>
</dbReference>
<protein>
    <submittedName>
        <fullName evidence="2">Efflux RND transporter permease subunit</fullName>
    </submittedName>
</protein>
<feature type="transmembrane region" description="Helical" evidence="1">
    <location>
        <begin position="920"/>
        <end position="943"/>
    </location>
</feature>
<dbReference type="RefSeq" id="WP_168063222.1">
    <property type="nucleotide sequence ID" value="NZ_VTOW01000005.1"/>
</dbReference>
<dbReference type="EMBL" id="VTOW01000005">
    <property type="protein sequence ID" value="NKE73297.1"/>
    <property type="molecule type" value="Genomic_DNA"/>
</dbReference>
<dbReference type="AlphaFoldDB" id="A0A7X6DU46"/>
<keyword evidence="1" id="KW-1133">Transmembrane helix</keyword>
<feature type="transmembrane region" description="Helical" evidence="1">
    <location>
        <begin position="1003"/>
        <end position="1024"/>
    </location>
</feature>
<feature type="transmembrane region" description="Helical" evidence="1">
    <location>
        <begin position="352"/>
        <end position="371"/>
    </location>
</feature>
<dbReference type="SUPFAM" id="SSF82714">
    <property type="entry name" value="Multidrug efflux transporter AcrB TolC docking domain, DN and DC subdomains"/>
    <property type="match status" value="2"/>
</dbReference>
<proteinExistence type="predicted"/>
<feature type="transmembrane region" description="Helical" evidence="1">
    <location>
        <begin position="1030"/>
        <end position="1055"/>
    </location>
</feature>
<dbReference type="PRINTS" id="PR00702">
    <property type="entry name" value="ACRIFLAVINRP"/>
</dbReference>
<organism evidence="2 3">
    <name type="scientific">Candidatus Manganitrophus noduliformans</name>
    <dbReference type="NCBI Taxonomy" id="2606439"/>
    <lineage>
        <taxon>Bacteria</taxon>
        <taxon>Pseudomonadati</taxon>
        <taxon>Nitrospirota</taxon>
        <taxon>Nitrospiria</taxon>
        <taxon>Candidatus Troglogloeales</taxon>
        <taxon>Candidatus Manganitrophaceae</taxon>
        <taxon>Candidatus Manganitrophus</taxon>
    </lineage>
</organism>
<dbReference type="GO" id="GO:0005886">
    <property type="term" value="C:plasma membrane"/>
    <property type="evidence" value="ECO:0007669"/>
    <property type="project" value="TreeGrafter"/>
</dbReference>
<feature type="transmembrane region" description="Helical" evidence="1">
    <location>
        <begin position="955"/>
        <end position="982"/>
    </location>
</feature>
<dbReference type="PANTHER" id="PTHR32063:SF16">
    <property type="entry name" value="CATION EFFLUX SYSTEM (ACRB_ACRD_ACRF FAMILY)"/>
    <property type="match status" value="1"/>
</dbReference>
<reference evidence="2 3" key="1">
    <citation type="journal article" date="2020" name="Nature">
        <title>Bacterial chemolithoautotrophy via manganese oxidation.</title>
        <authorList>
            <person name="Yu H."/>
            <person name="Leadbetter J.R."/>
        </authorList>
    </citation>
    <scope>NUCLEOTIDE SEQUENCE [LARGE SCALE GENOMIC DNA]</scope>
    <source>
        <strain evidence="2 3">Mn-1</strain>
    </source>
</reference>
<dbReference type="Gene3D" id="3.30.70.1440">
    <property type="entry name" value="Multidrug efflux transporter AcrB pore domain"/>
    <property type="match status" value="1"/>
</dbReference>
<evidence type="ECO:0000256" key="1">
    <source>
        <dbReference type="SAM" id="Phobius"/>
    </source>
</evidence>
<dbReference type="Pfam" id="PF00873">
    <property type="entry name" value="ACR_tran"/>
    <property type="match status" value="1"/>
</dbReference>
<sequence>MEETPHGWTSKIVRTFLTSKLSVLFIIASFLAGAVALIATPREEEPQIVVPMADLLVEWPGASSQEIEHLVTTPVESLLWEIDGVENVYSISRPGRSLSTVRFYVGEDRERSMVKVYNKLSANTDRLPPGARGIVLKPREMDDIPFLTLALHSNALDDHQLRRIAEELAVRLREVPQSGPVSVIGGRARQVQININPVALAAHGLTLSDLFRALQGANLSLPLGDLTKEGHQFLLEGGSTLRSAADVSATVIRAEKDKAVRVGDIAEVVDGPQEVTHYTRIGFGPGEEKEPVDTQPAVMVAVAKQKGSNAVSVAEALLHKADALKGTVIPEEVQVTVVRNNGETADEKVNDLVKHLLLAIATILVLIALALGPREALIVALAVPMTLAITLLADYALGYTINRVTLFALILSLGLLVDDPIVDVENIHRHFKLKRLPPLQATLAAVEEVRPPTILATFTVILSFLSMYFITGMMGPYMRPMPFNITVVMLMSLVVAFTVTPWATYHLLKGEYGKKEAAPPPLEESRTYRLYRRIMMPLLHRKKWRRLFWAALIAMLALSFLLAGMRWVPMKMLPFDNKNELQLLIDLPEGSPLEETDRAAAAFTDYLRTVSEVENVQIYVGTASPVDFNGFVRHYDLRQQANQADLRINLLPKERRVAQSHAIALRLRPDLEKIAQDHQARIKIVEVPPGPPVLAGVVAEVTVPVDATLAEQISVVEEVRQAFSETAGVVDVDDGIEADQGKIHFDVDAEKAALHRISVEEIARTLQAAIGGAPAGIVHRPAERNPLPIVIRLPREGRVRPEDFRGIFMRNPNGRNIPLAELVSVRTAIEDKTIYHKDLKRVHFVTGEMAGRSPVEAIIDLTRRFKERPLPRGYALTFTGEGEWQITVDVFRDLGIAFFAALAAIYILLVAWTGSMVIPLVMMAAIPLTMIGIMPGFYLLNLLFANPVGPYENPIFFTATAMIGMIALAGIVIRNSIILIDFIQMAELEGRSPDEAIVEAGAVRLRPILLTAGAAMLGSWVITLDPIFSGLAWSFIFGIFASTLFTLLVIPLLYFTIYGGKGKETVQEKSAAPPESIEPDMRALRDIAEEVRR</sequence>
<feature type="transmembrane region" description="Helical" evidence="1">
    <location>
        <begin position="547"/>
        <end position="568"/>
    </location>
</feature>
<comment type="caution">
    <text evidence="2">The sequence shown here is derived from an EMBL/GenBank/DDBJ whole genome shotgun (WGS) entry which is preliminary data.</text>
</comment>
<name>A0A7X6DU46_9BACT</name>
<evidence type="ECO:0000313" key="2">
    <source>
        <dbReference type="EMBL" id="NKE73297.1"/>
    </source>
</evidence>
<dbReference type="Gene3D" id="3.30.2090.10">
    <property type="entry name" value="Multidrug efflux transporter AcrB TolC docking domain, DN and DC subdomains"/>
    <property type="match status" value="2"/>
</dbReference>
<gene>
    <name evidence="2" type="ORF">MNODULE_21290</name>
</gene>
<feature type="transmembrane region" description="Helical" evidence="1">
    <location>
        <begin position="483"/>
        <end position="505"/>
    </location>
</feature>